<evidence type="ECO:0000313" key="1">
    <source>
        <dbReference type="EMBL" id="KAK3778326.1"/>
    </source>
</evidence>
<comment type="caution">
    <text evidence="1">The sequence shown here is derived from an EMBL/GenBank/DDBJ whole genome shotgun (WGS) entry which is preliminary data.</text>
</comment>
<evidence type="ECO:0000313" key="2">
    <source>
        <dbReference type="Proteomes" id="UP001283361"/>
    </source>
</evidence>
<organism evidence="1 2">
    <name type="scientific">Elysia crispata</name>
    <name type="common">lettuce slug</name>
    <dbReference type="NCBI Taxonomy" id="231223"/>
    <lineage>
        <taxon>Eukaryota</taxon>
        <taxon>Metazoa</taxon>
        <taxon>Spiralia</taxon>
        <taxon>Lophotrochozoa</taxon>
        <taxon>Mollusca</taxon>
        <taxon>Gastropoda</taxon>
        <taxon>Heterobranchia</taxon>
        <taxon>Euthyneura</taxon>
        <taxon>Panpulmonata</taxon>
        <taxon>Sacoglossa</taxon>
        <taxon>Placobranchoidea</taxon>
        <taxon>Plakobranchidae</taxon>
        <taxon>Elysia</taxon>
    </lineage>
</organism>
<name>A0AAE1A0F9_9GAST</name>
<dbReference type="AlphaFoldDB" id="A0AAE1A0F9"/>
<reference evidence="1" key="1">
    <citation type="journal article" date="2023" name="G3 (Bethesda)">
        <title>A reference genome for the long-term kleptoplast-retaining sea slug Elysia crispata morphotype clarki.</title>
        <authorList>
            <person name="Eastman K.E."/>
            <person name="Pendleton A.L."/>
            <person name="Shaikh M.A."/>
            <person name="Suttiyut T."/>
            <person name="Ogas R."/>
            <person name="Tomko P."/>
            <person name="Gavelis G."/>
            <person name="Widhalm J.R."/>
            <person name="Wisecaver J.H."/>
        </authorList>
    </citation>
    <scope>NUCLEOTIDE SEQUENCE</scope>
    <source>
        <strain evidence="1">ECLA1</strain>
    </source>
</reference>
<sequence>MSPEFGPTPLTKLKDVRFGAMMPARTDYEASGMKFQPLHGMGFKPSRIYVPSGAGRVSYLGEPPALPKAWQSHLSEGSFSILRTLIGKVAALRLMWL</sequence>
<keyword evidence="2" id="KW-1185">Reference proteome</keyword>
<dbReference type="EMBL" id="JAWDGP010002977">
    <property type="protein sequence ID" value="KAK3778326.1"/>
    <property type="molecule type" value="Genomic_DNA"/>
</dbReference>
<accession>A0AAE1A0F9</accession>
<dbReference type="Proteomes" id="UP001283361">
    <property type="component" value="Unassembled WGS sequence"/>
</dbReference>
<proteinExistence type="predicted"/>
<gene>
    <name evidence="1" type="ORF">RRG08_016790</name>
</gene>
<protein>
    <submittedName>
        <fullName evidence="1">Uncharacterized protein</fullName>
    </submittedName>
</protein>